<evidence type="ECO:0000313" key="3">
    <source>
        <dbReference type="Proteomes" id="UP000284207"/>
    </source>
</evidence>
<gene>
    <name evidence="2" type="ORF">BK674_01260</name>
</gene>
<feature type="signal peptide" evidence="1">
    <location>
        <begin position="1"/>
        <end position="19"/>
    </location>
</feature>
<keyword evidence="1" id="KW-0732">Signal</keyword>
<name>A0A423NXH9_9PSED</name>
<accession>A0A423NXH9</accession>
<evidence type="ECO:0000256" key="1">
    <source>
        <dbReference type="SAM" id="SignalP"/>
    </source>
</evidence>
<dbReference type="EMBL" id="MOCA01000001">
    <property type="protein sequence ID" value="ROO02974.1"/>
    <property type="molecule type" value="Genomic_DNA"/>
</dbReference>
<dbReference type="Proteomes" id="UP000284207">
    <property type="component" value="Unassembled WGS sequence"/>
</dbReference>
<sequence>MLRFFMFAFVFLLANSSSAQDSDYLQGQVIQGPFKTDVVSRGELSFLQTTSEEFPVSLVLDVVGVDNKKNRSLVDKYDVAGSDPKIESIFFYPVKGKKNVLVLVSWEITSRGIGTYGTLYQVYAYEKSADNKLVVNKLIRFDKNLSGIEGYQEGEEQHFPYVNAGLIKSYIKKVNGAK</sequence>
<comment type="caution">
    <text evidence="2">The sequence shown here is derived from an EMBL/GenBank/DDBJ whole genome shotgun (WGS) entry which is preliminary data.</text>
</comment>
<feature type="chain" id="PRO_5019240714" evidence="1">
    <location>
        <begin position="20"/>
        <end position="178"/>
    </location>
</feature>
<dbReference type="RefSeq" id="WP_123417715.1">
    <property type="nucleotide sequence ID" value="NZ_MOCA01000001.1"/>
</dbReference>
<organism evidence="2 3">
    <name type="scientific">Pseudomonas moraviensis</name>
    <dbReference type="NCBI Taxonomy" id="321662"/>
    <lineage>
        <taxon>Bacteria</taxon>
        <taxon>Pseudomonadati</taxon>
        <taxon>Pseudomonadota</taxon>
        <taxon>Gammaproteobacteria</taxon>
        <taxon>Pseudomonadales</taxon>
        <taxon>Pseudomonadaceae</taxon>
        <taxon>Pseudomonas</taxon>
    </lineage>
</organism>
<reference evidence="2 3" key="1">
    <citation type="submission" date="2016-10" db="EMBL/GenBank/DDBJ databases">
        <title>Comparative genome analysis of multiple Pseudomonas spp. focuses on biocontrol and plant growth promoting traits.</title>
        <authorList>
            <person name="Tao X.-Y."/>
            <person name="Taylor C.G."/>
        </authorList>
    </citation>
    <scope>NUCLEOTIDE SEQUENCE [LARGE SCALE GENOMIC DNA]</scope>
    <source>
        <strain evidence="2 3">36B3</strain>
    </source>
</reference>
<evidence type="ECO:0000313" key="2">
    <source>
        <dbReference type="EMBL" id="ROO02974.1"/>
    </source>
</evidence>
<protein>
    <submittedName>
        <fullName evidence="2">Uncharacterized protein</fullName>
    </submittedName>
</protein>
<dbReference type="AlphaFoldDB" id="A0A423NXH9"/>
<proteinExistence type="predicted"/>